<reference evidence="1" key="1">
    <citation type="journal article" date="2014" name="Front. Microbiol.">
        <title>High frequency of phylogenetically diverse reductive dehalogenase-homologous genes in deep subseafloor sedimentary metagenomes.</title>
        <authorList>
            <person name="Kawai M."/>
            <person name="Futagami T."/>
            <person name="Toyoda A."/>
            <person name="Takaki Y."/>
            <person name="Nishi S."/>
            <person name="Hori S."/>
            <person name="Arai W."/>
            <person name="Tsubouchi T."/>
            <person name="Morono Y."/>
            <person name="Uchiyama I."/>
            <person name="Ito T."/>
            <person name="Fujiyama A."/>
            <person name="Inagaki F."/>
            <person name="Takami H."/>
        </authorList>
    </citation>
    <scope>NUCLEOTIDE SEQUENCE</scope>
    <source>
        <strain evidence="1">Expedition CK06-06</strain>
    </source>
</reference>
<protein>
    <submittedName>
        <fullName evidence="1">Uncharacterized protein</fullName>
    </submittedName>
</protein>
<accession>X1VW56</accession>
<feature type="non-terminal residue" evidence="1">
    <location>
        <position position="62"/>
    </location>
</feature>
<proteinExistence type="predicted"/>
<name>X1VW56_9ZZZZ</name>
<gene>
    <name evidence="1" type="ORF">S12H4_62927</name>
</gene>
<feature type="non-terminal residue" evidence="1">
    <location>
        <position position="1"/>
    </location>
</feature>
<comment type="caution">
    <text evidence="1">The sequence shown here is derived from an EMBL/GenBank/DDBJ whole genome shotgun (WGS) entry which is preliminary data.</text>
</comment>
<organism evidence="1">
    <name type="scientific">marine sediment metagenome</name>
    <dbReference type="NCBI Taxonomy" id="412755"/>
    <lineage>
        <taxon>unclassified sequences</taxon>
        <taxon>metagenomes</taxon>
        <taxon>ecological metagenomes</taxon>
    </lineage>
</organism>
<sequence length="62" mass="7856">TRTWSYGHMDWKYIKNIHKRFGKVKLNSYYNYTMFDYMKYRIFKNIKTIPILNYINYNKEEA</sequence>
<dbReference type="AlphaFoldDB" id="X1VW56"/>
<evidence type="ECO:0000313" key="1">
    <source>
        <dbReference type="EMBL" id="GAJ22571.1"/>
    </source>
</evidence>
<dbReference type="EMBL" id="BARW01042479">
    <property type="protein sequence ID" value="GAJ22571.1"/>
    <property type="molecule type" value="Genomic_DNA"/>
</dbReference>